<comment type="similarity">
    <text evidence="5">Belongs to the SAT4 family.</text>
</comment>
<evidence type="ECO:0000259" key="8">
    <source>
        <dbReference type="Pfam" id="PF20684"/>
    </source>
</evidence>
<name>A0A8H5KSG7_9HYPO</name>
<keyword evidence="3 7" id="KW-1133">Transmembrane helix</keyword>
<evidence type="ECO:0000256" key="4">
    <source>
        <dbReference type="ARBA" id="ARBA00023136"/>
    </source>
</evidence>
<dbReference type="EMBL" id="JAAOAR010000515">
    <property type="protein sequence ID" value="KAF5579705.1"/>
    <property type="molecule type" value="Genomic_DNA"/>
</dbReference>
<feature type="transmembrane region" description="Helical" evidence="7">
    <location>
        <begin position="276"/>
        <end position="299"/>
    </location>
</feature>
<evidence type="ECO:0000256" key="7">
    <source>
        <dbReference type="SAM" id="Phobius"/>
    </source>
</evidence>
<evidence type="ECO:0000256" key="6">
    <source>
        <dbReference type="SAM" id="MobiDB-lite"/>
    </source>
</evidence>
<gene>
    <name evidence="9" type="ORF">FPANT_9556</name>
</gene>
<evidence type="ECO:0000313" key="10">
    <source>
        <dbReference type="Proteomes" id="UP000544095"/>
    </source>
</evidence>
<dbReference type="GO" id="GO:0016020">
    <property type="term" value="C:membrane"/>
    <property type="evidence" value="ECO:0007669"/>
    <property type="project" value="UniProtKB-SubCell"/>
</dbReference>
<evidence type="ECO:0000256" key="1">
    <source>
        <dbReference type="ARBA" id="ARBA00004141"/>
    </source>
</evidence>
<feature type="region of interest" description="Disordered" evidence="6">
    <location>
        <begin position="366"/>
        <end position="419"/>
    </location>
</feature>
<protein>
    <submittedName>
        <fullName evidence="9">Integral membrane protein PTH11</fullName>
    </submittedName>
</protein>
<comment type="caution">
    <text evidence="9">The sequence shown here is derived from an EMBL/GenBank/DDBJ whole genome shotgun (WGS) entry which is preliminary data.</text>
</comment>
<dbReference type="InterPro" id="IPR052337">
    <property type="entry name" value="SAT4-like"/>
</dbReference>
<keyword evidence="4 7" id="KW-0472">Membrane</keyword>
<feature type="transmembrane region" description="Helical" evidence="7">
    <location>
        <begin position="120"/>
        <end position="140"/>
    </location>
</feature>
<evidence type="ECO:0000256" key="2">
    <source>
        <dbReference type="ARBA" id="ARBA00022692"/>
    </source>
</evidence>
<feature type="compositionally biased region" description="Polar residues" evidence="6">
    <location>
        <begin position="339"/>
        <end position="349"/>
    </location>
</feature>
<feature type="transmembrane region" description="Helical" evidence="7">
    <location>
        <begin position="243"/>
        <end position="264"/>
    </location>
</feature>
<evidence type="ECO:0000256" key="3">
    <source>
        <dbReference type="ARBA" id="ARBA00022989"/>
    </source>
</evidence>
<accession>A0A8H5KSG7</accession>
<comment type="subcellular location">
    <subcellularLocation>
        <location evidence="1">Membrane</location>
        <topology evidence="1">Multi-pass membrane protein</topology>
    </subcellularLocation>
</comment>
<feature type="transmembrane region" description="Helical" evidence="7">
    <location>
        <begin position="30"/>
        <end position="51"/>
    </location>
</feature>
<evidence type="ECO:0000256" key="5">
    <source>
        <dbReference type="ARBA" id="ARBA00038359"/>
    </source>
</evidence>
<organism evidence="9 10">
    <name type="scientific">Fusarium pseudoanthophilum</name>
    <dbReference type="NCBI Taxonomy" id="48495"/>
    <lineage>
        <taxon>Eukaryota</taxon>
        <taxon>Fungi</taxon>
        <taxon>Dikarya</taxon>
        <taxon>Ascomycota</taxon>
        <taxon>Pezizomycotina</taxon>
        <taxon>Sordariomycetes</taxon>
        <taxon>Hypocreomycetidae</taxon>
        <taxon>Hypocreales</taxon>
        <taxon>Nectriaceae</taxon>
        <taxon>Fusarium</taxon>
        <taxon>Fusarium fujikuroi species complex</taxon>
    </lineage>
</organism>
<proteinExistence type="inferred from homology"/>
<keyword evidence="10" id="KW-1185">Reference proteome</keyword>
<keyword evidence="2 7" id="KW-0812">Transmembrane</keyword>
<feature type="compositionally biased region" description="Polar residues" evidence="6">
    <location>
        <begin position="367"/>
        <end position="397"/>
    </location>
</feature>
<reference evidence="9 10" key="1">
    <citation type="submission" date="2020-05" db="EMBL/GenBank/DDBJ databases">
        <title>Identification and distribution of gene clusters putatively required for synthesis of sphingolipid metabolism inhibitors in phylogenetically diverse species of the filamentous fungus Fusarium.</title>
        <authorList>
            <person name="Kim H.-S."/>
            <person name="Busman M."/>
            <person name="Brown D.W."/>
            <person name="Divon H."/>
            <person name="Uhlig S."/>
            <person name="Proctor R.H."/>
        </authorList>
    </citation>
    <scope>NUCLEOTIDE SEQUENCE [LARGE SCALE GENOMIC DNA]</scope>
    <source>
        <strain evidence="9 10">NRRL 25211</strain>
    </source>
</reference>
<feature type="region of interest" description="Disordered" evidence="6">
    <location>
        <begin position="323"/>
        <end position="349"/>
    </location>
</feature>
<dbReference type="Proteomes" id="UP000544095">
    <property type="component" value="Unassembled WGS sequence"/>
</dbReference>
<dbReference type="Pfam" id="PF20684">
    <property type="entry name" value="Fung_rhodopsin"/>
    <property type="match status" value="1"/>
</dbReference>
<feature type="domain" description="Rhodopsin" evidence="8">
    <location>
        <begin position="48"/>
        <end position="307"/>
    </location>
</feature>
<dbReference type="InterPro" id="IPR049326">
    <property type="entry name" value="Rhodopsin_dom_fungi"/>
</dbReference>
<feature type="transmembrane region" description="Helical" evidence="7">
    <location>
        <begin position="160"/>
        <end position="183"/>
    </location>
</feature>
<dbReference type="PANTHER" id="PTHR33048:SF158">
    <property type="entry name" value="MEMBRANE PROTEIN PTH11-LIKE, PUTATIVE-RELATED"/>
    <property type="match status" value="1"/>
</dbReference>
<dbReference type="AlphaFoldDB" id="A0A8H5KSG7"/>
<sequence>MATLDLDGPALAPPKGEVSNLNDPPNQNGLAYTVLIICAVITTICFLLRAYGRVYLLKKFQTEEILTTLAYGNYWGAAYATFKMVDTPGYFVHQWNVRLKDVIPTNYVSIPNYTIAKADIYQWVLIFGVCYSFVLPFLKIAILVEWCRLFVPKGTRTKSIFWWGCMAIGFVQATSNTAIVVALNMQCTPHEAIWDFRIPDAKCWDLHKLQVASATIHLCCDIAIFLLPQQVIWKLKMSWKKRLGVSVIFGLGLLACVSAAFRLAVTVKYGKAADALYALAPLVFWATAEMTCGFFIVCVPCIPKILKETGVIRNIKRAFGMSTAPTNPNTADRYGKSGTKGSQLSSTGPKSYYKLDEDGVPLGTLKGSDSTEYLRDNANNGQGITRTTQIKITQDNRSTSDSEGHAAFPASQKPWVYNA</sequence>
<dbReference type="PANTHER" id="PTHR33048">
    <property type="entry name" value="PTH11-LIKE INTEGRAL MEMBRANE PROTEIN (AFU_ORTHOLOGUE AFUA_5G11245)"/>
    <property type="match status" value="1"/>
</dbReference>
<evidence type="ECO:0000313" key="9">
    <source>
        <dbReference type="EMBL" id="KAF5579705.1"/>
    </source>
</evidence>